<organism evidence="2 3">
    <name type="scientific">Maribacter vaceletii</name>
    <dbReference type="NCBI Taxonomy" id="1206816"/>
    <lineage>
        <taxon>Bacteria</taxon>
        <taxon>Pseudomonadati</taxon>
        <taxon>Bacteroidota</taxon>
        <taxon>Flavobacteriia</taxon>
        <taxon>Flavobacteriales</taxon>
        <taxon>Flavobacteriaceae</taxon>
        <taxon>Maribacter</taxon>
    </lineage>
</organism>
<reference evidence="2 3" key="1">
    <citation type="submission" date="2018-10" db="EMBL/GenBank/DDBJ databases">
        <title>Genomic Encyclopedia of Archaeal and Bacterial Type Strains, Phase II (KMG-II): from individual species to whole genera.</title>
        <authorList>
            <person name="Goeker M."/>
        </authorList>
    </citation>
    <scope>NUCLEOTIDE SEQUENCE [LARGE SCALE GENOMIC DNA]</scope>
    <source>
        <strain evidence="2 3">DSM 25230</strain>
    </source>
</reference>
<dbReference type="EMBL" id="RBIQ01000008">
    <property type="protein sequence ID" value="RKR13061.1"/>
    <property type="molecule type" value="Genomic_DNA"/>
</dbReference>
<dbReference type="RefSeq" id="WP_121066504.1">
    <property type="nucleotide sequence ID" value="NZ_RBIQ01000008.1"/>
</dbReference>
<feature type="transmembrane region" description="Helical" evidence="1">
    <location>
        <begin position="132"/>
        <end position="150"/>
    </location>
</feature>
<evidence type="ECO:0000313" key="3">
    <source>
        <dbReference type="Proteomes" id="UP000269412"/>
    </source>
</evidence>
<feature type="transmembrane region" description="Helical" evidence="1">
    <location>
        <begin position="12"/>
        <end position="29"/>
    </location>
</feature>
<keyword evidence="1" id="KW-1133">Transmembrane helix</keyword>
<proteinExistence type="predicted"/>
<keyword evidence="3" id="KW-1185">Reference proteome</keyword>
<keyword evidence="1" id="KW-0472">Membrane</keyword>
<dbReference type="Pfam" id="PF14329">
    <property type="entry name" value="DUF4386"/>
    <property type="match status" value="1"/>
</dbReference>
<dbReference type="AlphaFoldDB" id="A0A495E8S6"/>
<dbReference type="Proteomes" id="UP000269412">
    <property type="component" value="Unassembled WGS sequence"/>
</dbReference>
<evidence type="ECO:0000256" key="1">
    <source>
        <dbReference type="SAM" id="Phobius"/>
    </source>
</evidence>
<evidence type="ECO:0000313" key="2">
    <source>
        <dbReference type="EMBL" id="RKR13061.1"/>
    </source>
</evidence>
<feature type="transmembrane region" description="Helical" evidence="1">
    <location>
        <begin position="35"/>
        <end position="57"/>
    </location>
</feature>
<sequence>MMNSIITRHRASIIGVLILAAYSMLTYSITKNITLGIVTDIISGLAVIGIPLLLLPFFKTEKNKKLTSLYLVCRTIEGLLMILGGVILIIPSLQGYRDIIYRDVQIYFFIFGALLFYILLYRTLIIPRFISIWGIIATLALFIVTIFKLFGIEVEILNALVIPIILNELFLAIWLIIEGFN</sequence>
<protein>
    <submittedName>
        <fullName evidence="2">Uncharacterized protein DUF4386</fullName>
    </submittedName>
</protein>
<feature type="transmembrane region" description="Helical" evidence="1">
    <location>
        <begin position="156"/>
        <end position="177"/>
    </location>
</feature>
<feature type="transmembrane region" description="Helical" evidence="1">
    <location>
        <begin position="69"/>
        <end position="93"/>
    </location>
</feature>
<comment type="caution">
    <text evidence="2">The sequence shown here is derived from an EMBL/GenBank/DDBJ whole genome shotgun (WGS) entry which is preliminary data.</text>
</comment>
<dbReference type="OrthoDB" id="1176146at2"/>
<gene>
    <name evidence="2" type="ORF">CLV91_1775</name>
</gene>
<name>A0A495E8S6_9FLAO</name>
<feature type="transmembrane region" description="Helical" evidence="1">
    <location>
        <begin position="99"/>
        <end position="120"/>
    </location>
</feature>
<accession>A0A495E8S6</accession>
<dbReference type="InterPro" id="IPR025495">
    <property type="entry name" value="DUF4386"/>
</dbReference>
<keyword evidence="1" id="KW-0812">Transmembrane</keyword>